<proteinExistence type="predicted"/>
<evidence type="ECO:0000313" key="2">
    <source>
        <dbReference type="Proteomes" id="UP000823674"/>
    </source>
</evidence>
<protein>
    <submittedName>
        <fullName evidence="1">Uncharacterized protein</fullName>
    </submittedName>
</protein>
<reference evidence="1 2" key="1">
    <citation type="submission" date="2021-03" db="EMBL/GenBank/DDBJ databases">
        <authorList>
            <person name="King G.J."/>
            <person name="Bancroft I."/>
            <person name="Baten A."/>
            <person name="Bloomfield J."/>
            <person name="Borpatragohain P."/>
            <person name="He Z."/>
            <person name="Irish N."/>
            <person name="Irwin J."/>
            <person name="Liu K."/>
            <person name="Mauleon R.P."/>
            <person name="Moore J."/>
            <person name="Morris R."/>
            <person name="Ostergaard L."/>
            <person name="Wang B."/>
            <person name="Wells R."/>
        </authorList>
    </citation>
    <scope>NUCLEOTIDE SEQUENCE [LARGE SCALE GENOMIC DNA]</scope>
    <source>
        <strain evidence="1">R-o-18</strain>
        <tissue evidence="1">Leaf</tissue>
    </source>
</reference>
<accession>A0ABQ7MI07</accession>
<dbReference type="Proteomes" id="UP000823674">
    <property type="component" value="Chromosome A05"/>
</dbReference>
<name>A0ABQ7MI07_BRACM</name>
<dbReference type="EMBL" id="JADBGQ010000005">
    <property type="protein sequence ID" value="KAG5397214.1"/>
    <property type="molecule type" value="Genomic_DNA"/>
</dbReference>
<evidence type="ECO:0000313" key="1">
    <source>
        <dbReference type="EMBL" id="KAG5397214.1"/>
    </source>
</evidence>
<organism evidence="1 2">
    <name type="scientific">Brassica rapa subsp. trilocularis</name>
    <dbReference type="NCBI Taxonomy" id="1813537"/>
    <lineage>
        <taxon>Eukaryota</taxon>
        <taxon>Viridiplantae</taxon>
        <taxon>Streptophyta</taxon>
        <taxon>Embryophyta</taxon>
        <taxon>Tracheophyta</taxon>
        <taxon>Spermatophyta</taxon>
        <taxon>Magnoliopsida</taxon>
        <taxon>eudicotyledons</taxon>
        <taxon>Gunneridae</taxon>
        <taxon>Pentapetalae</taxon>
        <taxon>rosids</taxon>
        <taxon>malvids</taxon>
        <taxon>Brassicales</taxon>
        <taxon>Brassicaceae</taxon>
        <taxon>Brassiceae</taxon>
        <taxon>Brassica</taxon>
    </lineage>
</organism>
<comment type="caution">
    <text evidence="1">The sequence shown here is derived from an EMBL/GenBank/DDBJ whole genome shotgun (WGS) entry which is preliminary data.</text>
</comment>
<gene>
    <name evidence="1" type="primary">A05p022690.1_BraROA</name>
    <name evidence="1" type="ORF">IGI04_019028</name>
</gene>
<sequence length="98" mass="11361">MGQSVHKHDRNLLYGVCARGSCTFWSFLRCRTAKIRHKLLMDGYLFTVRLSSYFDTRSIFALAFQCNRFEVSQYPISEVMPVLLKSGWSASREEAVED</sequence>
<keyword evidence="2" id="KW-1185">Reference proteome</keyword>